<dbReference type="GeneID" id="31001666"/>
<gene>
    <name evidence="8" type="ORF">UA08_01911</name>
</gene>
<dbReference type="RefSeq" id="XP_020123179.1">
    <property type="nucleotide sequence ID" value="XM_020261627.1"/>
</dbReference>
<keyword evidence="3 6" id="KW-1133">Transmembrane helix</keyword>
<comment type="similarity">
    <text evidence="5">Belongs to the SAT4 family.</text>
</comment>
<evidence type="ECO:0000256" key="2">
    <source>
        <dbReference type="ARBA" id="ARBA00022692"/>
    </source>
</evidence>
<proteinExistence type="inferred from homology"/>
<feature type="domain" description="Rhodopsin" evidence="7">
    <location>
        <begin position="26"/>
        <end position="265"/>
    </location>
</feature>
<sequence length="353" mass="38279">MSSNAGPGLVRGIWAAMGIAVVIVLLRAISKYKIRNFGIDDILMFVALGLAISSTSFLTISVHNGFGKNLSTLQSEPLKNVLRCIAIQVPLLTISTAIARLSFSLYLLRILSINTVYRIALWTSMLLQLSSNIVSAVLPLSICRNVRILWDPSVHTTCGNVSDVVKFSYFSSSLNTATDFFLVVFPATVFWNLNLKLKVKISLIFLLSLGLLAMVASIIKTTALEDVPSVTNVGATGGILLIRWAYAENAIIIITSSVPAIWPLVMSSVRKISSVAKSQSYELTGPFPGTNNNKTNTLQNTVTGGSRRFGERSVTDSDRIGDADSLERILGSEEHLGIRKQVEVSVLRSDNTA</sequence>
<feature type="transmembrane region" description="Helical" evidence="6">
    <location>
        <begin position="169"/>
        <end position="191"/>
    </location>
</feature>
<feature type="transmembrane region" description="Helical" evidence="6">
    <location>
        <begin position="42"/>
        <end position="65"/>
    </location>
</feature>
<evidence type="ECO:0000259" key="7">
    <source>
        <dbReference type="Pfam" id="PF20684"/>
    </source>
</evidence>
<dbReference type="EMBL" id="LFMY01000002">
    <property type="protein sequence ID" value="OKL63058.1"/>
    <property type="molecule type" value="Genomic_DNA"/>
</dbReference>
<dbReference type="InterPro" id="IPR049326">
    <property type="entry name" value="Rhodopsin_dom_fungi"/>
</dbReference>
<feature type="transmembrane region" description="Helical" evidence="6">
    <location>
        <begin position="85"/>
        <end position="108"/>
    </location>
</feature>
<feature type="transmembrane region" description="Helical" evidence="6">
    <location>
        <begin position="203"/>
        <end position="224"/>
    </location>
</feature>
<feature type="transmembrane region" description="Helical" evidence="6">
    <location>
        <begin position="12"/>
        <end position="30"/>
    </location>
</feature>
<evidence type="ECO:0000256" key="1">
    <source>
        <dbReference type="ARBA" id="ARBA00004141"/>
    </source>
</evidence>
<evidence type="ECO:0000256" key="3">
    <source>
        <dbReference type="ARBA" id="ARBA00022989"/>
    </source>
</evidence>
<reference evidence="8 9" key="1">
    <citation type="submission" date="2015-06" db="EMBL/GenBank/DDBJ databases">
        <title>Talaromyces atroroseus IBT 11181 draft genome.</title>
        <authorList>
            <person name="Rasmussen K.B."/>
            <person name="Rasmussen S."/>
            <person name="Petersen B."/>
            <person name="Sicheritz-Ponten T."/>
            <person name="Mortensen U.H."/>
            <person name="Thrane U."/>
        </authorList>
    </citation>
    <scope>NUCLEOTIDE SEQUENCE [LARGE SCALE GENOMIC DNA]</scope>
    <source>
        <strain evidence="8 9">IBT 11181</strain>
    </source>
</reference>
<evidence type="ECO:0000256" key="6">
    <source>
        <dbReference type="SAM" id="Phobius"/>
    </source>
</evidence>
<evidence type="ECO:0000313" key="8">
    <source>
        <dbReference type="EMBL" id="OKL63058.1"/>
    </source>
</evidence>
<dbReference type="PANTHER" id="PTHR33048">
    <property type="entry name" value="PTH11-LIKE INTEGRAL MEMBRANE PROTEIN (AFU_ORTHOLOGUE AFUA_5G11245)"/>
    <property type="match status" value="1"/>
</dbReference>
<comment type="subcellular location">
    <subcellularLocation>
        <location evidence="1">Membrane</location>
        <topology evidence="1">Multi-pass membrane protein</topology>
    </subcellularLocation>
</comment>
<protein>
    <recommendedName>
        <fullName evidence="7">Rhodopsin domain-containing protein</fullName>
    </recommendedName>
</protein>
<dbReference type="OrthoDB" id="5429740at2759"/>
<dbReference type="PANTHER" id="PTHR33048:SF155">
    <property type="entry name" value="INTEGRAL MEMBRANE PROTEIN"/>
    <property type="match status" value="1"/>
</dbReference>
<name>A0A1Q5QB68_TALAT</name>
<evidence type="ECO:0000256" key="4">
    <source>
        <dbReference type="ARBA" id="ARBA00023136"/>
    </source>
</evidence>
<accession>A0A1Q5QB68</accession>
<keyword evidence="4 6" id="KW-0472">Membrane</keyword>
<feature type="transmembrane region" description="Helical" evidence="6">
    <location>
        <begin position="244"/>
        <end position="265"/>
    </location>
</feature>
<evidence type="ECO:0000313" key="9">
    <source>
        <dbReference type="Proteomes" id="UP000214365"/>
    </source>
</evidence>
<keyword evidence="2 6" id="KW-0812">Transmembrane</keyword>
<comment type="caution">
    <text evidence="8">The sequence shown here is derived from an EMBL/GenBank/DDBJ whole genome shotgun (WGS) entry which is preliminary data.</text>
</comment>
<dbReference type="AlphaFoldDB" id="A0A1Q5QB68"/>
<dbReference type="Proteomes" id="UP000214365">
    <property type="component" value="Unassembled WGS sequence"/>
</dbReference>
<dbReference type="InterPro" id="IPR052337">
    <property type="entry name" value="SAT4-like"/>
</dbReference>
<evidence type="ECO:0000256" key="5">
    <source>
        <dbReference type="ARBA" id="ARBA00038359"/>
    </source>
</evidence>
<organism evidence="8 9">
    <name type="scientific">Talaromyces atroroseus</name>
    <dbReference type="NCBI Taxonomy" id="1441469"/>
    <lineage>
        <taxon>Eukaryota</taxon>
        <taxon>Fungi</taxon>
        <taxon>Dikarya</taxon>
        <taxon>Ascomycota</taxon>
        <taxon>Pezizomycotina</taxon>
        <taxon>Eurotiomycetes</taxon>
        <taxon>Eurotiomycetidae</taxon>
        <taxon>Eurotiales</taxon>
        <taxon>Trichocomaceae</taxon>
        <taxon>Talaromyces</taxon>
        <taxon>Talaromyces sect. Trachyspermi</taxon>
    </lineage>
</organism>
<dbReference type="STRING" id="1441469.A0A1Q5QB68"/>
<dbReference type="GO" id="GO:0016020">
    <property type="term" value="C:membrane"/>
    <property type="evidence" value="ECO:0007669"/>
    <property type="project" value="UniProtKB-SubCell"/>
</dbReference>
<keyword evidence="9" id="KW-1185">Reference proteome</keyword>
<feature type="transmembrane region" description="Helical" evidence="6">
    <location>
        <begin position="120"/>
        <end position="142"/>
    </location>
</feature>
<dbReference type="Pfam" id="PF20684">
    <property type="entry name" value="Fung_rhodopsin"/>
    <property type="match status" value="1"/>
</dbReference>